<protein>
    <recommendedName>
        <fullName evidence="2">VQ domain-containing protein</fullName>
    </recommendedName>
</protein>
<dbReference type="PANTHER" id="PTHR34777:SF1">
    <property type="entry name" value="VQ MOTIF-CONTAINING PROTEIN 10"/>
    <property type="match status" value="1"/>
</dbReference>
<evidence type="ECO:0000313" key="3">
    <source>
        <dbReference type="EMBL" id="CAH9096100.1"/>
    </source>
</evidence>
<feature type="domain" description="VQ" evidence="2">
    <location>
        <begin position="18"/>
        <end position="40"/>
    </location>
</feature>
<evidence type="ECO:0000259" key="2">
    <source>
        <dbReference type="Pfam" id="PF05678"/>
    </source>
</evidence>
<dbReference type="InterPro" id="IPR039608">
    <property type="entry name" value="VQ_1/10"/>
</dbReference>
<keyword evidence="4" id="KW-1185">Reference proteome</keyword>
<reference evidence="3" key="1">
    <citation type="submission" date="2022-07" db="EMBL/GenBank/DDBJ databases">
        <authorList>
            <person name="Macas J."/>
            <person name="Novak P."/>
            <person name="Neumann P."/>
        </authorList>
    </citation>
    <scope>NUCLEOTIDE SEQUENCE</scope>
</reference>
<sequence>MSKRSKSNGCRAVKVVIIKTEYVKTDISSFKSVVQRLTGKQVEEEESRAAETAVPAPASRFDGGQVNSACPTRLQLQRQPPETDVCFDDYFLLFGKELSSLDEFFRLPA</sequence>
<proteinExistence type="predicted"/>
<dbReference type="Proteomes" id="UP001152484">
    <property type="component" value="Unassembled WGS sequence"/>
</dbReference>
<dbReference type="AlphaFoldDB" id="A0A9P0ZD19"/>
<evidence type="ECO:0000256" key="1">
    <source>
        <dbReference type="SAM" id="MobiDB-lite"/>
    </source>
</evidence>
<comment type="caution">
    <text evidence="3">The sequence shown here is derived from an EMBL/GenBank/DDBJ whole genome shotgun (WGS) entry which is preliminary data.</text>
</comment>
<dbReference type="EMBL" id="CAMAPE010000035">
    <property type="protein sequence ID" value="CAH9096100.1"/>
    <property type="molecule type" value="Genomic_DNA"/>
</dbReference>
<accession>A0A9P0ZD19</accession>
<dbReference type="Pfam" id="PF05678">
    <property type="entry name" value="VQ"/>
    <property type="match status" value="1"/>
</dbReference>
<dbReference type="OrthoDB" id="691083at2759"/>
<dbReference type="PANTHER" id="PTHR34777">
    <property type="entry name" value="VQ MOTIF-CONTAINING PROTEIN 10"/>
    <property type="match status" value="1"/>
</dbReference>
<name>A0A9P0ZD19_CUSEU</name>
<gene>
    <name evidence="3" type="ORF">CEURO_LOCUS13249</name>
</gene>
<dbReference type="InterPro" id="IPR008889">
    <property type="entry name" value="VQ"/>
</dbReference>
<feature type="region of interest" description="Disordered" evidence="1">
    <location>
        <begin position="41"/>
        <end position="64"/>
    </location>
</feature>
<organism evidence="3 4">
    <name type="scientific">Cuscuta europaea</name>
    <name type="common">European dodder</name>
    <dbReference type="NCBI Taxonomy" id="41803"/>
    <lineage>
        <taxon>Eukaryota</taxon>
        <taxon>Viridiplantae</taxon>
        <taxon>Streptophyta</taxon>
        <taxon>Embryophyta</taxon>
        <taxon>Tracheophyta</taxon>
        <taxon>Spermatophyta</taxon>
        <taxon>Magnoliopsida</taxon>
        <taxon>eudicotyledons</taxon>
        <taxon>Gunneridae</taxon>
        <taxon>Pentapetalae</taxon>
        <taxon>asterids</taxon>
        <taxon>lamiids</taxon>
        <taxon>Solanales</taxon>
        <taxon>Convolvulaceae</taxon>
        <taxon>Cuscuteae</taxon>
        <taxon>Cuscuta</taxon>
        <taxon>Cuscuta subgen. Cuscuta</taxon>
    </lineage>
</organism>
<evidence type="ECO:0000313" key="4">
    <source>
        <dbReference type="Proteomes" id="UP001152484"/>
    </source>
</evidence>